<name>A0A1V4HF55_9BACL</name>
<protein>
    <submittedName>
        <fullName evidence="2">Uncharacterized protein</fullName>
    </submittedName>
</protein>
<dbReference type="OrthoDB" id="3035874at2"/>
<dbReference type="AlphaFoldDB" id="A0A1V4HF55"/>
<keyword evidence="3" id="KW-1185">Reference proteome</keyword>
<evidence type="ECO:0000256" key="1">
    <source>
        <dbReference type="SAM" id="MobiDB-lite"/>
    </source>
</evidence>
<organism evidence="2 3">
    <name type="scientific">Paenibacillus ferrarius</name>
    <dbReference type="NCBI Taxonomy" id="1469647"/>
    <lineage>
        <taxon>Bacteria</taxon>
        <taxon>Bacillati</taxon>
        <taxon>Bacillota</taxon>
        <taxon>Bacilli</taxon>
        <taxon>Bacillales</taxon>
        <taxon>Paenibacillaceae</taxon>
        <taxon>Paenibacillus</taxon>
    </lineage>
</organism>
<evidence type="ECO:0000313" key="2">
    <source>
        <dbReference type="EMBL" id="OPH52190.1"/>
    </source>
</evidence>
<gene>
    <name evidence="2" type="ORF">BC351_33190</name>
</gene>
<dbReference type="EMBL" id="MBTG01000026">
    <property type="protein sequence ID" value="OPH52190.1"/>
    <property type="molecule type" value="Genomic_DNA"/>
</dbReference>
<accession>A0A1V4HF55</accession>
<reference evidence="3" key="1">
    <citation type="submission" date="2016-07" db="EMBL/GenBank/DDBJ databases">
        <authorList>
            <person name="Florea S."/>
            <person name="Webb J.S."/>
            <person name="Jaromczyk J."/>
            <person name="Schardl C.L."/>
        </authorList>
    </citation>
    <scope>NUCLEOTIDE SEQUENCE [LARGE SCALE GENOMIC DNA]</scope>
    <source>
        <strain evidence="3">CY1</strain>
    </source>
</reference>
<proteinExistence type="predicted"/>
<sequence length="98" mass="11451">MSKESKQIRKENQIDARTTKNENKINTLENEFRKLKKDYDVHILRHIKDDLQQERFPGSGKPLYTYDEIAERHNSSASTINRIAGEHGLLRRGNKSLS</sequence>
<feature type="region of interest" description="Disordered" evidence="1">
    <location>
        <begin position="1"/>
        <end position="22"/>
    </location>
</feature>
<evidence type="ECO:0000313" key="3">
    <source>
        <dbReference type="Proteomes" id="UP000190626"/>
    </source>
</evidence>
<dbReference type="Proteomes" id="UP000190626">
    <property type="component" value="Unassembled WGS sequence"/>
</dbReference>
<dbReference type="RefSeq" id="WP_079416412.1">
    <property type="nucleotide sequence ID" value="NZ_MBTG01000026.1"/>
</dbReference>
<comment type="caution">
    <text evidence="2">The sequence shown here is derived from an EMBL/GenBank/DDBJ whole genome shotgun (WGS) entry which is preliminary data.</text>
</comment>